<proteinExistence type="predicted"/>
<dbReference type="Proteomes" id="UP000468638">
    <property type="component" value="Unassembled WGS sequence"/>
</dbReference>
<name>A0A6I4ZYI7_9BACI</name>
<dbReference type="Gene3D" id="3.30.160.170">
    <property type="entry name" value="FlaG-like"/>
    <property type="match status" value="1"/>
</dbReference>
<dbReference type="AlphaFoldDB" id="A0A6I4ZYI7"/>
<accession>A0A6I4ZYI7</accession>
<sequence>MDVGKILSGSQLLQRAEHITDSTTEARERSDQPADVLLDQNLLQKEALHKDEAESIVKSLNDFLEPTSSEVRFEFHDKLEEYYVTVVNKDTDEIIKEIPPKKMLDVYAAMAEFMGFLVDRKI</sequence>
<dbReference type="InterPro" id="IPR035924">
    <property type="entry name" value="FlaG-like_sf"/>
</dbReference>
<comment type="caution">
    <text evidence="1">The sequence shown here is derived from an EMBL/GenBank/DDBJ whole genome shotgun (WGS) entry which is preliminary data.</text>
</comment>
<dbReference type="InterPro" id="IPR005186">
    <property type="entry name" value="FlaG"/>
</dbReference>
<dbReference type="SUPFAM" id="SSF160214">
    <property type="entry name" value="FlaG-like"/>
    <property type="match status" value="1"/>
</dbReference>
<gene>
    <name evidence="1" type="primary">flaG</name>
    <name evidence="1" type="ORF">GLW05_10240</name>
</gene>
<keyword evidence="1" id="KW-0282">Flagellum</keyword>
<organism evidence="1 2">
    <name type="scientific">Pontibacillus yanchengensis</name>
    <dbReference type="NCBI Taxonomy" id="462910"/>
    <lineage>
        <taxon>Bacteria</taxon>
        <taxon>Bacillati</taxon>
        <taxon>Bacillota</taxon>
        <taxon>Bacilli</taxon>
        <taxon>Bacillales</taxon>
        <taxon>Bacillaceae</taxon>
        <taxon>Pontibacillus</taxon>
    </lineage>
</organism>
<dbReference type="RefSeq" id="WP_160909646.1">
    <property type="nucleotide sequence ID" value="NZ_WMEQ01000006.1"/>
</dbReference>
<dbReference type="Pfam" id="PF03646">
    <property type="entry name" value="FlaG"/>
    <property type="match status" value="1"/>
</dbReference>
<evidence type="ECO:0000313" key="1">
    <source>
        <dbReference type="EMBL" id="MYL33976.1"/>
    </source>
</evidence>
<dbReference type="PANTHER" id="PTHR37166">
    <property type="entry name" value="PROTEIN FLAG"/>
    <property type="match status" value="1"/>
</dbReference>
<protein>
    <submittedName>
        <fullName evidence="1">Flagellar protein FlaG</fullName>
    </submittedName>
</protein>
<reference evidence="1 2" key="1">
    <citation type="submission" date="2019-11" db="EMBL/GenBank/DDBJ databases">
        <title>Genome sequences of 17 halophilic strains isolated from different environments.</title>
        <authorList>
            <person name="Furrow R.E."/>
        </authorList>
    </citation>
    <scope>NUCLEOTIDE SEQUENCE [LARGE SCALE GENOMIC DNA]</scope>
    <source>
        <strain evidence="1 2">22514_16_FS</strain>
    </source>
</reference>
<keyword evidence="1" id="KW-0966">Cell projection</keyword>
<dbReference type="NCBIfam" id="NF005834">
    <property type="entry name" value="PRK07738.1"/>
    <property type="match status" value="1"/>
</dbReference>
<dbReference type="EMBL" id="WMEQ01000006">
    <property type="protein sequence ID" value="MYL33976.1"/>
    <property type="molecule type" value="Genomic_DNA"/>
</dbReference>
<keyword evidence="1" id="KW-0969">Cilium</keyword>
<dbReference type="PANTHER" id="PTHR37166:SF1">
    <property type="entry name" value="PROTEIN FLAG"/>
    <property type="match status" value="1"/>
</dbReference>
<dbReference type="OrthoDB" id="9799867at2"/>
<evidence type="ECO:0000313" key="2">
    <source>
        <dbReference type="Proteomes" id="UP000468638"/>
    </source>
</evidence>